<feature type="compositionally biased region" description="Basic and acidic residues" evidence="1">
    <location>
        <begin position="76"/>
        <end position="86"/>
    </location>
</feature>
<dbReference type="RefSeq" id="WP_063262986.1">
    <property type="nucleotide sequence ID" value="NZ_LJKE01000104.1"/>
</dbReference>
<gene>
    <name evidence="3" type="ORF">B4088_5469</name>
</gene>
<sequence length="336" mass="37603">MNSFSKATKSFIAISLSTSLLVACSSKEETTNTTTKENTNQSQQQDQPKTVKKATLKEAENITNLGGEPVPELSYEEGKNSIDKRSNSVKNGHVFSMYIANGSVYVSIADVKTNKWITKNKEIYKTDKTGINSEHIDKTYGTGFVTTKGNVVIVNEKGEIKEIKEKIEPGQGYGFVRTSNGDAAYIASESSLKLMFENGEKQEIPMQTELQFIHPSDYIDLDKNIAIETGSGDFELFDLKKGKQIFDDNGQKLNVSQTGDYTIFKEHIVSIKSESNSNTFAYLDYKLNDKKLPAENFITVKGTGTFFPAKDKLVQIRNIEYEGKKSLQYIEYKEAK</sequence>
<dbReference type="Proteomes" id="UP000076482">
    <property type="component" value="Unassembled WGS sequence"/>
</dbReference>
<evidence type="ECO:0000313" key="3">
    <source>
        <dbReference type="EMBL" id="KZD55724.1"/>
    </source>
</evidence>
<protein>
    <recommendedName>
        <fullName evidence="5">Lipoprotein</fullName>
    </recommendedName>
</protein>
<organism evidence="3 4">
    <name type="scientific">Bacillus cereus</name>
    <dbReference type="NCBI Taxonomy" id="1396"/>
    <lineage>
        <taxon>Bacteria</taxon>
        <taxon>Bacillati</taxon>
        <taxon>Bacillota</taxon>
        <taxon>Bacilli</taxon>
        <taxon>Bacillales</taxon>
        <taxon>Bacillaceae</taxon>
        <taxon>Bacillus</taxon>
        <taxon>Bacillus cereus group</taxon>
    </lineage>
</organism>
<feature type="signal peptide" evidence="2">
    <location>
        <begin position="1"/>
        <end position="22"/>
    </location>
</feature>
<feature type="chain" id="PRO_5039639337" description="Lipoprotein" evidence="2">
    <location>
        <begin position="23"/>
        <end position="336"/>
    </location>
</feature>
<name>A0A164LEC4_BACCE</name>
<dbReference type="PATRIC" id="fig|1396.535.peg.6041"/>
<evidence type="ECO:0000256" key="1">
    <source>
        <dbReference type="SAM" id="MobiDB-lite"/>
    </source>
</evidence>
<dbReference type="PROSITE" id="PS51257">
    <property type="entry name" value="PROKAR_LIPOPROTEIN"/>
    <property type="match status" value="1"/>
</dbReference>
<feature type="compositionally biased region" description="Low complexity" evidence="1">
    <location>
        <begin position="31"/>
        <end position="44"/>
    </location>
</feature>
<proteinExistence type="predicted"/>
<evidence type="ECO:0000256" key="2">
    <source>
        <dbReference type="SAM" id="SignalP"/>
    </source>
</evidence>
<feature type="region of interest" description="Disordered" evidence="1">
    <location>
        <begin position="28"/>
        <end position="86"/>
    </location>
</feature>
<keyword evidence="2" id="KW-0732">Signal</keyword>
<comment type="caution">
    <text evidence="3">The sequence shown here is derived from an EMBL/GenBank/DDBJ whole genome shotgun (WGS) entry which is preliminary data.</text>
</comment>
<dbReference type="EMBL" id="LJKE01000104">
    <property type="protein sequence ID" value="KZD55724.1"/>
    <property type="molecule type" value="Genomic_DNA"/>
</dbReference>
<dbReference type="AlphaFoldDB" id="A0A164LEC4"/>
<accession>A0A164LEC4</accession>
<evidence type="ECO:0008006" key="5">
    <source>
        <dbReference type="Google" id="ProtNLM"/>
    </source>
</evidence>
<evidence type="ECO:0000313" key="4">
    <source>
        <dbReference type="Proteomes" id="UP000076482"/>
    </source>
</evidence>
<reference evidence="3 4" key="1">
    <citation type="submission" date="2015-09" db="EMBL/GenBank/DDBJ databases">
        <title>Bacillus cereus food isolates.</title>
        <authorList>
            <person name="Boekhorst J."/>
        </authorList>
    </citation>
    <scope>NUCLEOTIDE SEQUENCE [LARGE SCALE GENOMIC DNA]</scope>
    <source>
        <strain evidence="3 4">B4088</strain>
    </source>
</reference>